<dbReference type="eggNOG" id="COG4315">
    <property type="taxonomic scope" value="Bacteria"/>
</dbReference>
<dbReference type="PANTHER" id="PTHR39335:SF1">
    <property type="entry name" value="BLL4220 PROTEIN"/>
    <property type="match status" value="1"/>
</dbReference>
<proteinExistence type="predicted"/>
<dbReference type="GO" id="GO:0043448">
    <property type="term" value="P:alkane catabolic process"/>
    <property type="evidence" value="ECO:0007669"/>
    <property type="project" value="TreeGrafter"/>
</dbReference>
<accession>I2GTE0</accession>
<dbReference type="InterPro" id="IPR005297">
    <property type="entry name" value="Lipoprotein_repeat"/>
</dbReference>
<dbReference type="Proteomes" id="UP000009309">
    <property type="component" value="Unassembled WGS sequence"/>
</dbReference>
<name>I2GTE0_9BACT</name>
<evidence type="ECO:0000313" key="1">
    <source>
        <dbReference type="EMBL" id="CCH57169.1"/>
    </source>
</evidence>
<dbReference type="Pfam" id="PF03640">
    <property type="entry name" value="Lipoprotein_15"/>
    <property type="match status" value="3"/>
</dbReference>
<dbReference type="AlphaFoldDB" id="I2GTE0"/>
<dbReference type="EMBL" id="CAIT01000010">
    <property type="protein sequence ID" value="CCH57169.1"/>
    <property type="molecule type" value="Genomic_DNA"/>
</dbReference>
<dbReference type="PANTHER" id="PTHR39335">
    <property type="entry name" value="BLL4220 PROTEIN"/>
    <property type="match status" value="1"/>
</dbReference>
<protein>
    <recommendedName>
        <fullName evidence="3">Lipoprotein</fullName>
    </recommendedName>
</protein>
<organism evidence="1 2">
    <name type="scientific">Fibrisoma limi BUZ 3</name>
    <dbReference type="NCBI Taxonomy" id="1185876"/>
    <lineage>
        <taxon>Bacteria</taxon>
        <taxon>Pseudomonadati</taxon>
        <taxon>Bacteroidota</taxon>
        <taxon>Cytophagia</taxon>
        <taxon>Cytophagales</taxon>
        <taxon>Spirosomataceae</taxon>
        <taxon>Fibrisoma</taxon>
    </lineage>
</organism>
<comment type="caution">
    <text evidence="1">The sequence shown here is derived from an EMBL/GenBank/DDBJ whole genome shotgun (WGS) entry which is preliminary data.</text>
</comment>
<dbReference type="STRING" id="1185876.BN8_06575"/>
<sequence length="298" mass="32710">MAENRFNCSVFTFQTQLITMKFATTSARYITWAVLLAAGTLACQKDDNTTPAPDVSLATTSLGTVLTGDGGKTLYVFSPDVDGNSACSGQCKTNWPVFFKETLTVGNGLKASDFTTITRADGDKQTAYKGWPLYYFANDAQAGDVKGENVNERWFVAKPNYTILIAAGQLKGLDGKNYTSDYKEATGNTLYFTDSTGRTLYAFAPDKKNNNTYTKADLSNNATWPLFEASLTEIPSTLNKADFNVIDVFGRKQLTYKGWPLYYFGSDQNQRGSTKGVSVPRPGVWPIVYKTTPEAPLN</sequence>
<reference evidence="1 2" key="1">
    <citation type="journal article" date="2012" name="J. Bacteriol.">
        <title>Genome Sequence of the Filamentous Bacterium Fibrisoma limi BUZ 3T.</title>
        <authorList>
            <person name="Filippini M."/>
            <person name="Qi W."/>
            <person name="Jaenicke S."/>
            <person name="Goesmann A."/>
            <person name="Smits T.H."/>
            <person name="Bagheri H.C."/>
        </authorList>
    </citation>
    <scope>NUCLEOTIDE SEQUENCE [LARGE SCALE GENOMIC DNA]</scope>
    <source>
        <strain evidence="2">BUZ 3T</strain>
    </source>
</reference>
<keyword evidence="2" id="KW-1185">Reference proteome</keyword>
<evidence type="ECO:0000313" key="2">
    <source>
        <dbReference type="Proteomes" id="UP000009309"/>
    </source>
</evidence>
<evidence type="ECO:0008006" key="3">
    <source>
        <dbReference type="Google" id="ProtNLM"/>
    </source>
</evidence>
<gene>
    <name evidence="1" type="ORF">BN8_06575</name>
</gene>